<dbReference type="KEGG" id="blac:94352928"/>
<proteinExistence type="predicted"/>
<keyword evidence="3" id="KW-1185">Reference proteome</keyword>
<gene>
    <name evidence="2" type="ORF">CCR75_009215</name>
</gene>
<sequence>MAKLALFPTVELIRLTALLSCTRYFCNWDDSHASSRTLKINIFKYRGVEGNSFLQWSVELADVIKTRYIIDERMQVAFPQFNLAGRAKKHLGTRPQVAHLYVFSSLEALKARLKQTFEPPIAEF</sequence>
<dbReference type="AlphaFoldDB" id="A0A976NYE7"/>
<comment type="caution">
    <text evidence="2">The sequence shown here is derived from an EMBL/GenBank/DDBJ whole genome shotgun (WGS) entry which is preliminary data.</text>
</comment>
<accession>A0A976NYE7</accession>
<keyword evidence="1" id="KW-0732">Signal</keyword>
<reference evidence="2 3" key="1">
    <citation type="journal article" date="2021" name="Genome Biol.">
        <title>AFLAP: assembly-free linkage analysis pipeline using k-mers from genome sequencing data.</title>
        <authorList>
            <person name="Fletcher K."/>
            <person name="Zhang L."/>
            <person name="Gil J."/>
            <person name="Han R."/>
            <person name="Cavanaugh K."/>
            <person name="Michelmore R."/>
        </authorList>
    </citation>
    <scope>NUCLEOTIDE SEQUENCE [LARGE SCALE GENOMIC DNA]</scope>
    <source>
        <strain evidence="2 3">SF5</strain>
    </source>
</reference>
<dbReference type="Proteomes" id="UP000294530">
    <property type="component" value="Unassembled WGS sequence"/>
</dbReference>
<dbReference type="GeneID" id="94352928"/>
<evidence type="ECO:0000256" key="1">
    <source>
        <dbReference type="SAM" id="SignalP"/>
    </source>
</evidence>
<feature type="chain" id="PRO_5037424345" evidence="1">
    <location>
        <begin position="19"/>
        <end position="124"/>
    </location>
</feature>
<dbReference type="EMBL" id="SHOA02000012">
    <property type="protein sequence ID" value="TDH72550.1"/>
    <property type="molecule type" value="Genomic_DNA"/>
</dbReference>
<organism evidence="2 3">
    <name type="scientific">Bremia lactucae</name>
    <name type="common">Lettuce downy mildew</name>
    <dbReference type="NCBI Taxonomy" id="4779"/>
    <lineage>
        <taxon>Eukaryota</taxon>
        <taxon>Sar</taxon>
        <taxon>Stramenopiles</taxon>
        <taxon>Oomycota</taxon>
        <taxon>Peronosporomycetes</taxon>
        <taxon>Peronosporales</taxon>
        <taxon>Peronosporaceae</taxon>
        <taxon>Bremia</taxon>
    </lineage>
</organism>
<evidence type="ECO:0000313" key="3">
    <source>
        <dbReference type="Proteomes" id="UP000294530"/>
    </source>
</evidence>
<protein>
    <submittedName>
        <fullName evidence="2">Uncharacterized protein</fullName>
    </submittedName>
</protein>
<evidence type="ECO:0000313" key="2">
    <source>
        <dbReference type="EMBL" id="TDH72550.1"/>
    </source>
</evidence>
<dbReference type="OrthoDB" id="92110at2759"/>
<dbReference type="RefSeq" id="XP_067822049.1">
    <property type="nucleotide sequence ID" value="XM_067967257.1"/>
</dbReference>
<feature type="signal peptide" evidence="1">
    <location>
        <begin position="1"/>
        <end position="18"/>
    </location>
</feature>
<name>A0A976NYE7_BRELC</name>